<feature type="signal peptide" evidence="1">
    <location>
        <begin position="1"/>
        <end position="16"/>
    </location>
</feature>
<feature type="chain" id="PRO_5010690763" evidence="1">
    <location>
        <begin position="17"/>
        <end position="208"/>
    </location>
</feature>
<dbReference type="Proteomes" id="UP000192223">
    <property type="component" value="Unplaced"/>
</dbReference>
<evidence type="ECO:0000256" key="1">
    <source>
        <dbReference type="SAM" id="SignalP"/>
    </source>
</evidence>
<sequence length="208" mass="24044">MLAILFLIMCTNPFLSMTKKDFTDQGAKPIVKNFIPQEFKDPITESFKSYLTAKDEATGEEEVVDAYTSKFLEENETIGNIYFGSRLLDRDVVLNEAVDDKRTVYDIDYCDKELFKKYLEEEAEKQRFRLPDDWYIPLTTQKISYREPLMMSSDAYKRSEKKTGSTSLGTDSKIREILQVTTGITEYQSIIGHMGEIIIKEGLHRKPS</sequence>
<proteinExistence type="predicted"/>
<dbReference type="AlphaFoldDB" id="A0A1W4X4P0"/>
<reference evidence="3" key="1">
    <citation type="submission" date="2025-08" db="UniProtKB">
        <authorList>
            <consortium name="RefSeq"/>
        </authorList>
    </citation>
    <scope>IDENTIFICATION</scope>
    <source>
        <tissue evidence="3">Entire body</tissue>
    </source>
</reference>
<dbReference type="InParanoid" id="A0A1W4X4P0"/>
<gene>
    <name evidence="3" type="primary">LOC108738393</name>
</gene>
<accession>A0A1W4X4P0</accession>
<dbReference type="KEGG" id="apln:108738393"/>
<evidence type="ECO:0000313" key="2">
    <source>
        <dbReference type="Proteomes" id="UP000192223"/>
    </source>
</evidence>
<protein>
    <submittedName>
        <fullName evidence="3">Uncharacterized protein LOC108738393</fullName>
    </submittedName>
</protein>
<dbReference type="GeneID" id="108738393"/>
<keyword evidence="2" id="KW-1185">Reference proteome</keyword>
<name>A0A1W4X4P0_AGRPL</name>
<keyword evidence="1" id="KW-0732">Signal</keyword>
<organism evidence="2 3">
    <name type="scientific">Agrilus planipennis</name>
    <name type="common">Emerald ash borer</name>
    <name type="synonym">Agrilus marcopoli</name>
    <dbReference type="NCBI Taxonomy" id="224129"/>
    <lineage>
        <taxon>Eukaryota</taxon>
        <taxon>Metazoa</taxon>
        <taxon>Ecdysozoa</taxon>
        <taxon>Arthropoda</taxon>
        <taxon>Hexapoda</taxon>
        <taxon>Insecta</taxon>
        <taxon>Pterygota</taxon>
        <taxon>Neoptera</taxon>
        <taxon>Endopterygota</taxon>
        <taxon>Coleoptera</taxon>
        <taxon>Polyphaga</taxon>
        <taxon>Elateriformia</taxon>
        <taxon>Buprestoidea</taxon>
        <taxon>Buprestidae</taxon>
        <taxon>Agrilinae</taxon>
        <taxon>Agrilus</taxon>
    </lineage>
</organism>
<dbReference type="RefSeq" id="XP_018327295.1">
    <property type="nucleotide sequence ID" value="XM_018471793.1"/>
</dbReference>
<dbReference type="OrthoDB" id="7201605at2759"/>
<evidence type="ECO:0000313" key="3">
    <source>
        <dbReference type="RefSeq" id="XP_018327295.1"/>
    </source>
</evidence>